<dbReference type="KEGG" id="tmr:Tmar_0061"/>
<dbReference type="AlphaFoldDB" id="E6SKJ9"/>
<evidence type="ECO:0000313" key="1">
    <source>
        <dbReference type="EMBL" id="ADU50186.1"/>
    </source>
</evidence>
<dbReference type="InterPro" id="IPR010985">
    <property type="entry name" value="Ribbon_hlx_hlx"/>
</dbReference>
<gene>
    <name evidence="1" type="ordered locus">Tmar_0061</name>
</gene>
<dbReference type="Proteomes" id="UP000008915">
    <property type="component" value="Chromosome"/>
</dbReference>
<keyword evidence="2" id="KW-1185">Reference proteome</keyword>
<name>E6SKJ9_THEM7</name>
<dbReference type="SUPFAM" id="SSF47598">
    <property type="entry name" value="Ribbon-helix-helix"/>
    <property type="match status" value="1"/>
</dbReference>
<dbReference type="EMBL" id="CP002344">
    <property type="protein sequence ID" value="ADU50186.1"/>
    <property type="molecule type" value="Genomic_DNA"/>
</dbReference>
<dbReference type="GO" id="GO:0006355">
    <property type="term" value="P:regulation of DNA-templated transcription"/>
    <property type="evidence" value="ECO:0007669"/>
    <property type="project" value="InterPro"/>
</dbReference>
<accession>E6SKJ9</accession>
<dbReference type="HOGENOM" id="CLU_1854283_0_0_9"/>
<organism evidence="1 2">
    <name type="scientific">Thermaerobacter marianensis (strain ATCC 700841 / DSM 12885 / JCM 10246 / 7p75a)</name>
    <dbReference type="NCBI Taxonomy" id="644966"/>
    <lineage>
        <taxon>Bacteria</taxon>
        <taxon>Bacillati</taxon>
        <taxon>Bacillota</taxon>
        <taxon>Clostridia</taxon>
        <taxon>Eubacteriales</taxon>
        <taxon>Clostridiales Family XVII. Incertae Sedis</taxon>
        <taxon>Thermaerobacter</taxon>
    </lineage>
</organism>
<protein>
    <submittedName>
        <fullName evidence="1">Uncharacterized protein</fullName>
    </submittedName>
</protein>
<reference evidence="1 2" key="1">
    <citation type="journal article" date="2010" name="Stand. Genomic Sci.">
        <title>Complete genome sequence of Thermaerobacter marianensis type strain (7p75a).</title>
        <authorList>
            <person name="Han C."/>
            <person name="Gu W."/>
            <person name="Zhang X."/>
            <person name="Lapidus A."/>
            <person name="Nolan M."/>
            <person name="Copeland A."/>
            <person name="Lucas S."/>
            <person name="Del Rio T.G."/>
            <person name="Tice H."/>
            <person name="Cheng J.F."/>
            <person name="Tapia R."/>
            <person name="Goodwin L."/>
            <person name="Pitluck S."/>
            <person name="Pagani I."/>
            <person name="Ivanova N."/>
            <person name="Mavromatis K."/>
            <person name="Mikhailova N."/>
            <person name="Pati A."/>
            <person name="Chen A."/>
            <person name="Palaniappan K."/>
            <person name="Land M."/>
            <person name="Hauser L."/>
            <person name="Chang Y.J."/>
            <person name="Jeffries C.D."/>
            <person name="Schneider S."/>
            <person name="Rohde M."/>
            <person name="Goker M."/>
            <person name="Pukall R."/>
            <person name="Woyke T."/>
            <person name="Bristow J."/>
            <person name="Eisen J.A."/>
            <person name="Markowitz V."/>
            <person name="Hugenholtz P."/>
            <person name="Kyrpides N.C."/>
            <person name="Klenk H.P."/>
            <person name="Detter J.C."/>
        </authorList>
    </citation>
    <scope>NUCLEOTIDE SEQUENCE [LARGE SCALE GENOMIC DNA]</scope>
    <source>
        <strain evidence="2">ATCC 700841 / DSM 12885 / JCM 10246 / 7p75a</strain>
    </source>
</reference>
<proteinExistence type="predicted"/>
<sequence>MAKEAVLLKIDPALAQRLRVRAAEERTTMSAIVERALRKELGEMTNRDEFARTLGYADWDALMAASEEVAVEGDISWYVSRLPDGRWAAWDDAEIALDRVSIHATREEAVAYQYDGWTASHEEEAETERVRWLAERPD</sequence>
<reference evidence="2" key="2">
    <citation type="journal article" date="2010" name="Stand. Genomic Sci.">
        <title>Complete genome sequence of Thermaerobacter marianensis type strain (7p75aT).</title>
        <authorList>
            <person name="Han C."/>
            <person name="Gu W."/>
            <person name="Zhang X."/>
            <person name="Lapidus A."/>
            <person name="Nolan M."/>
            <person name="Copeland A."/>
            <person name="Lucas S."/>
            <person name="Glavina Del Rio T."/>
            <person name="Tice H."/>
            <person name="Cheng J."/>
            <person name="Tapia R."/>
            <person name="Goodwin L."/>
            <person name="Pitluck S."/>
            <person name="Pagani I."/>
            <person name="Ivanova N."/>
            <person name="Mavromatis K."/>
            <person name="Mikhailova N."/>
            <person name="Pati A."/>
            <person name="Chen A."/>
            <person name="Palaniappan K."/>
            <person name="Land M."/>
            <person name="Hauser L."/>
            <person name="Chang Y."/>
            <person name="Jeffries C."/>
            <person name="Schneider S."/>
            <person name="Rohde M."/>
            <person name="Goker M."/>
            <person name="Pukall R."/>
            <person name="Woyke T."/>
            <person name="Bristow J."/>
            <person name="Eisen J."/>
            <person name="Markowitz V."/>
            <person name="Hugenholtz P."/>
            <person name="Kyrpides N."/>
            <person name="Klenk H."/>
            <person name="Detter J."/>
        </authorList>
    </citation>
    <scope>NUCLEOTIDE SEQUENCE [LARGE SCALE GENOMIC DNA]</scope>
    <source>
        <strain evidence="2">ATCC 700841 / DSM 12885 / JCM 10246 / 7p75a</strain>
    </source>
</reference>
<evidence type="ECO:0000313" key="2">
    <source>
        <dbReference type="Proteomes" id="UP000008915"/>
    </source>
</evidence>